<organism evidence="2 3">
    <name type="scientific">Paenibacillus phytohabitans</name>
    <dbReference type="NCBI Taxonomy" id="2654978"/>
    <lineage>
        <taxon>Bacteria</taxon>
        <taxon>Bacillati</taxon>
        <taxon>Bacillota</taxon>
        <taxon>Bacilli</taxon>
        <taxon>Bacillales</taxon>
        <taxon>Paenibacillaceae</taxon>
        <taxon>Paenibacillus</taxon>
    </lineage>
</organism>
<dbReference type="PRINTS" id="PR00080">
    <property type="entry name" value="SDRFAMILY"/>
</dbReference>
<dbReference type="PANTHER" id="PTHR42760:SF40">
    <property type="entry name" value="3-OXOACYL-[ACYL-CARRIER-PROTEIN] REDUCTASE, CHLOROPLASTIC"/>
    <property type="match status" value="1"/>
</dbReference>
<evidence type="ECO:0000256" key="1">
    <source>
        <dbReference type="ARBA" id="ARBA00006484"/>
    </source>
</evidence>
<accession>A0ABX1YUZ6</accession>
<keyword evidence="3" id="KW-1185">Reference proteome</keyword>
<dbReference type="Gene3D" id="3.40.50.720">
    <property type="entry name" value="NAD(P)-binding Rossmann-like Domain"/>
    <property type="match status" value="1"/>
</dbReference>
<dbReference type="InterPro" id="IPR002347">
    <property type="entry name" value="SDR_fam"/>
</dbReference>
<evidence type="ECO:0000313" key="3">
    <source>
        <dbReference type="Proteomes" id="UP000596857"/>
    </source>
</evidence>
<dbReference type="Pfam" id="PF13561">
    <property type="entry name" value="adh_short_C2"/>
    <property type="match status" value="1"/>
</dbReference>
<proteinExistence type="inferred from homology"/>
<comment type="similarity">
    <text evidence="1">Belongs to the short-chain dehydrogenases/reductases (SDR) family.</text>
</comment>
<dbReference type="RefSeq" id="WP_171721035.1">
    <property type="nucleotide sequence ID" value="NZ_WHOB01000097.1"/>
</dbReference>
<dbReference type="InterPro" id="IPR036291">
    <property type="entry name" value="NAD(P)-bd_dom_sf"/>
</dbReference>
<dbReference type="EMBL" id="WHOB01000097">
    <property type="protein sequence ID" value="NOU84054.1"/>
    <property type="molecule type" value="Genomic_DNA"/>
</dbReference>
<sequence>MVRTLNELFNLDGKTAVVTGGAGYLGTAISEGLAEAGAAVYLVSSNEQKCRESAERIAGQTAAACFGKYMDIRKEESIKKCFEDISAEAGSIDILVNNAAFSAPGKLVTMTEEQWLAGMDGTINGTFRCIKAVLPYMIEQKNGSIINISSMYGLVSPNPVIYGDSGMDNPANYGAGKAAINQFTRYIACHFGKHGIRANTVSPGPFPNPSVQDNPHFIRQLEEKNPLGRIGKPEDLKGVMVFLASAASGYITGENISVDGGWTAW</sequence>
<dbReference type="PANTHER" id="PTHR42760">
    <property type="entry name" value="SHORT-CHAIN DEHYDROGENASES/REDUCTASES FAMILY MEMBER"/>
    <property type="match status" value="1"/>
</dbReference>
<name>A0ABX1YUZ6_9BACL</name>
<gene>
    <name evidence="2" type="ORF">GC101_34930</name>
</gene>
<dbReference type="PRINTS" id="PR00081">
    <property type="entry name" value="GDHRDH"/>
</dbReference>
<dbReference type="Proteomes" id="UP000596857">
    <property type="component" value="Unassembled WGS sequence"/>
</dbReference>
<protein>
    <submittedName>
        <fullName evidence="2">SDR family oxidoreductase</fullName>
    </submittedName>
</protein>
<dbReference type="SUPFAM" id="SSF51735">
    <property type="entry name" value="NAD(P)-binding Rossmann-fold domains"/>
    <property type="match status" value="1"/>
</dbReference>
<comment type="caution">
    <text evidence="2">The sequence shown here is derived from an EMBL/GenBank/DDBJ whole genome shotgun (WGS) entry which is preliminary data.</text>
</comment>
<reference evidence="2 3" key="1">
    <citation type="submission" date="2019-10" db="EMBL/GenBank/DDBJ databases">
        <title>Description of Paenibacillus terricola sp. nov.</title>
        <authorList>
            <person name="Carlier A."/>
            <person name="Qi S."/>
        </authorList>
    </citation>
    <scope>NUCLEOTIDE SEQUENCE [LARGE SCALE GENOMIC DNA]</scope>
    <source>
        <strain evidence="2 3">LMG 31459</strain>
    </source>
</reference>
<evidence type="ECO:0000313" key="2">
    <source>
        <dbReference type="EMBL" id="NOU84054.1"/>
    </source>
</evidence>